<comment type="caution">
    <text evidence="1">The sequence shown here is derived from an EMBL/GenBank/DDBJ whole genome shotgun (WGS) entry which is preliminary data.</text>
</comment>
<evidence type="ECO:0000313" key="2">
    <source>
        <dbReference type="Proteomes" id="UP000798662"/>
    </source>
</evidence>
<name>A0ACC3BM54_PYRYE</name>
<sequence length="172" mass="17899">MPDCAVHVLDPVSAYASAGGASPTQRVATIVDAACASTPLVLYLPQVDQWSGNEAACLWAALEDVPLAHRLLVLATEDEPWMELSTQLAGSFAYLYTDLSDEVNALPADVINQDAFAHLRRAAMRLGESRARVTTSRLAPPAAVSNETSGSGHSAPAGQFTAAAASDPPPGD</sequence>
<protein>
    <submittedName>
        <fullName evidence="1">Uncharacterized protein</fullName>
    </submittedName>
</protein>
<organism evidence="1 2">
    <name type="scientific">Pyropia yezoensis</name>
    <name type="common">Susabi-nori</name>
    <name type="synonym">Porphyra yezoensis</name>
    <dbReference type="NCBI Taxonomy" id="2788"/>
    <lineage>
        <taxon>Eukaryota</taxon>
        <taxon>Rhodophyta</taxon>
        <taxon>Bangiophyceae</taxon>
        <taxon>Bangiales</taxon>
        <taxon>Bangiaceae</taxon>
        <taxon>Pyropia</taxon>
    </lineage>
</organism>
<reference evidence="1" key="1">
    <citation type="submission" date="2019-11" db="EMBL/GenBank/DDBJ databases">
        <title>Nori genome reveals adaptations in red seaweeds to the harsh intertidal environment.</title>
        <authorList>
            <person name="Wang D."/>
            <person name="Mao Y."/>
        </authorList>
    </citation>
    <scope>NUCLEOTIDE SEQUENCE</scope>
    <source>
        <tissue evidence="1">Gametophyte</tissue>
    </source>
</reference>
<evidence type="ECO:0000313" key="1">
    <source>
        <dbReference type="EMBL" id="KAK1858663.1"/>
    </source>
</evidence>
<dbReference type="Proteomes" id="UP000798662">
    <property type="component" value="Chromosome 1"/>
</dbReference>
<dbReference type="EMBL" id="CM020618">
    <property type="protein sequence ID" value="KAK1858663.1"/>
    <property type="molecule type" value="Genomic_DNA"/>
</dbReference>
<gene>
    <name evidence="1" type="ORF">I4F81_001264</name>
</gene>
<keyword evidence="2" id="KW-1185">Reference proteome</keyword>
<accession>A0ACC3BM54</accession>
<proteinExistence type="predicted"/>